<dbReference type="PANTHER" id="PTHR45937:SF1">
    <property type="entry name" value="ASPARAGINE SYNTHETASE DOMAIN-CONTAINING PROTEIN 1"/>
    <property type="match status" value="1"/>
</dbReference>
<evidence type="ECO:0000256" key="1">
    <source>
        <dbReference type="ARBA" id="ARBA00022605"/>
    </source>
</evidence>
<dbReference type="SUPFAM" id="SSF56235">
    <property type="entry name" value="N-terminal nucleophile aminohydrolases (Ntn hydrolases)"/>
    <property type="match status" value="1"/>
</dbReference>
<dbReference type="Gene3D" id="3.40.50.620">
    <property type="entry name" value="HUPs"/>
    <property type="match status" value="1"/>
</dbReference>
<dbReference type="InterPro" id="IPR014729">
    <property type="entry name" value="Rossmann-like_a/b/a_fold"/>
</dbReference>
<dbReference type="InterPro" id="IPR001962">
    <property type="entry name" value="Asn_synthase"/>
</dbReference>
<dbReference type="InterPro" id="IPR029055">
    <property type="entry name" value="Ntn_hydrolases_N"/>
</dbReference>
<dbReference type="EMBL" id="MU003780">
    <property type="protein sequence ID" value="KAF2722756.1"/>
    <property type="molecule type" value="Genomic_DNA"/>
</dbReference>
<gene>
    <name evidence="5" type="ORF">K431DRAFT_244277</name>
</gene>
<evidence type="ECO:0000259" key="4">
    <source>
        <dbReference type="Pfam" id="PF00733"/>
    </source>
</evidence>
<dbReference type="Gene3D" id="3.60.20.10">
    <property type="entry name" value="Glutamine Phosphoribosylpyrophosphate, subunit 1, domain 1"/>
    <property type="match status" value="1"/>
</dbReference>
<dbReference type="GO" id="GO:0004066">
    <property type="term" value="F:asparagine synthase (glutamine-hydrolyzing) activity"/>
    <property type="evidence" value="ECO:0007669"/>
    <property type="project" value="InterPro"/>
</dbReference>
<comment type="caution">
    <text evidence="5">The sequence shown here is derived from an EMBL/GenBank/DDBJ whole genome shotgun (WGS) entry which is preliminary data.</text>
</comment>
<dbReference type="PANTHER" id="PTHR45937">
    <property type="entry name" value="ASPARAGINE SYNTHETASE DOMAIN-CONTAINING PROTEIN 1"/>
    <property type="match status" value="1"/>
</dbReference>
<dbReference type="OrthoDB" id="10252281at2759"/>
<dbReference type="Proteomes" id="UP000799441">
    <property type="component" value="Unassembled WGS sequence"/>
</dbReference>
<reference evidence="5" key="1">
    <citation type="journal article" date="2020" name="Stud. Mycol.">
        <title>101 Dothideomycetes genomes: a test case for predicting lifestyles and emergence of pathogens.</title>
        <authorList>
            <person name="Haridas S."/>
            <person name="Albert R."/>
            <person name="Binder M."/>
            <person name="Bloem J."/>
            <person name="Labutti K."/>
            <person name="Salamov A."/>
            <person name="Andreopoulos B."/>
            <person name="Baker S."/>
            <person name="Barry K."/>
            <person name="Bills G."/>
            <person name="Bluhm B."/>
            <person name="Cannon C."/>
            <person name="Castanera R."/>
            <person name="Culley D."/>
            <person name="Daum C."/>
            <person name="Ezra D."/>
            <person name="Gonzalez J."/>
            <person name="Henrissat B."/>
            <person name="Kuo A."/>
            <person name="Liang C."/>
            <person name="Lipzen A."/>
            <person name="Lutzoni F."/>
            <person name="Magnuson J."/>
            <person name="Mondo S."/>
            <person name="Nolan M."/>
            <person name="Ohm R."/>
            <person name="Pangilinan J."/>
            <person name="Park H.-J."/>
            <person name="Ramirez L."/>
            <person name="Alfaro M."/>
            <person name="Sun H."/>
            <person name="Tritt A."/>
            <person name="Yoshinaga Y."/>
            <person name="Zwiers L.-H."/>
            <person name="Turgeon B."/>
            <person name="Goodwin S."/>
            <person name="Spatafora J."/>
            <person name="Crous P."/>
            <person name="Grigoriev I."/>
        </authorList>
    </citation>
    <scope>NUCLEOTIDE SEQUENCE</scope>
    <source>
        <strain evidence="5">CBS 116435</strain>
    </source>
</reference>
<keyword evidence="2" id="KW-0061">Asparagine biosynthesis</keyword>
<keyword evidence="6" id="KW-1185">Reference proteome</keyword>
<dbReference type="CDD" id="cd01991">
    <property type="entry name" value="Asn_synthase_B_C"/>
    <property type="match status" value="1"/>
</dbReference>
<accession>A0A9P4QD85</accession>
<evidence type="ECO:0000313" key="6">
    <source>
        <dbReference type="Proteomes" id="UP000799441"/>
    </source>
</evidence>
<evidence type="ECO:0000313" key="5">
    <source>
        <dbReference type="EMBL" id="KAF2722756.1"/>
    </source>
</evidence>
<evidence type="ECO:0000256" key="3">
    <source>
        <dbReference type="ARBA" id="ARBA00022962"/>
    </source>
</evidence>
<sequence>MCGIFVSVSRQGPAWPSERLQALLANRGPDSTGSRQHTFTFRRSGGRVESVYVILYSTVLALRGDHVVEQPVHTEGQDGPTCLCWNGEAWTINDRQPNGNDTRAIYELLNQRRSTEDTFTTIGPPSPIAAKKEASSVVEVLDAIAGPYSFAYLDGPSHCLYFGRDSLGRRSLMSRTDADGSVFISSVSEACLADGWKEVEADGINCLHFPSVRAPNEQGTYGVFQKSHIPYPSNGGYHKSGSVITSQFLSAELPSSPLLLSSRSPSVANLEGSLRASLKLRVTNIPEPPMKPQEDDVLPRAKLAVLFSGGLDCTVLARLCHDILPVNEPIDLLNVAFENPRIHKPDRDQATPPTNFYECCPDRRTGRASYSELQAVCSDRPWRFVAIDIPYAMTSEHRQQVMTLMHPHNTEMDLSIAYALYFASRGSGTITVDSHNASLHPVDLAYTTPARVLLSGLGADELFGGYQRHATAFNRKGFRGLHDELNLDITRLGSRNLGRDDRIFSNWARETRFPFLDEKLLGWAAQARIDEKCGYGEPQCGNLGKEDGSHLEPAKKALRCLAWKLGMRNVASEKKRAIQFGARTAKMEGGKTKGTDLVA</sequence>
<organism evidence="5 6">
    <name type="scientific">Polychaeton citri CBS 116435</name>
    <dbReference type="NCBI Taxonomy" id="1314669"/>
    <lineage>
        <taxon>Eukaryota</taxon>
        <taxon>Fungi</taxon>
        <taxon>Dikarya</taxon>
        <taxon>Ascomycota</taxon>
        <taxon>Pezizomycotina</taxon>
        <taxon>Dothideomycetes</taxon>
        <taxon>Dothideomycetidae</taxon>
        <taxon>Capnodiales</taxon>
        <taxon>Capnodiaceae</taxon>
        <taxon>Polychaeton</taxon>
    </lineage>
</organism>
<dbReference type="InterPro" id="IPR051857">
    <property type="entry name" value="Asn_synthetase_domain"/>
</dbReference>
<protein>
    <submittedName>
        <fullName evidence="5">Asparagine synthase related protein</fullName>
    </submittedName>
</protein>
<dbReference type="SUPFAM" id="SSF52402">
    <property type="entry name" value="Adenine nucleotide alpha hydrolases-like"/>
    <property type="match status" value="1"/>
</dbReference>
<proteinExistence type="predicted"/>
<name>A0A9P4QD85_9PEZI</name>
<dbReference type="Pfam" id="PF00733">
    <property type="entry name" value="Asn_synthase"/>
    <property type="match status" value="2"/>
</dbReference>
<evidence type="ECO:0000256" key="2">
    <source>
        <dbReference type="ARBA" id="ARBA00022888"/>
    </source>
</evidence>
<feature type="domain" description="Asparagine synthetase" evidence="4">
    <location>
        <begin position="437"/>
        <end position="475"/>
    </location>
</feature>
<dbReference type="GO" id="GO:0006529">
    <property type="term" value="P:asparagine biosynthetic process"/>
    <property type="evidence" value="ECO:0007669"/>
    <property type="project" value="UniProtKB-KW"/>
</dbReference>
<feature type="domain" description="Asparagine synthetase" evidence="4">
    <location>
        <begin position="480"/>
        <end position="533"/>
    </location>
</feature>
<keyword evidence="3" id="KW-0315">Glutamine amidotransferase</keyword>
<dbReference type="AlphaFoldDB" id="A0A9P4QD85"/>
<keyword evidence="1" id="KW-0028">Amino-acid biosynthesis</keyword>